<dbReference type="InterPro" id="IPR041182">
    <property type="entry name" value="LEP-R_IGD"/>
</dbReference>
<dbReference type="GO" id="GO:0033210">
    <property type="term" value="P:leptin-mediated signaling pathway"/>
    <property type="evidence" value="ECO:0007669"/>
    <property type="project" value="Ensembl"/>
</dbReference>
<dbReference type="InterPro" id="IPR007110">
    <property type="entry name" value="Ig-like_dom"/>
</dbReference>
<evidence type="ECO:0000256" key="8">
    <source>
        <dbReference type="ARBA" id="ARBA00023157"/>
    </source>
</evidence>
<evidence type="ECO:0000256" key="7">
    <source>
        <dbReference type="ARBA" id="ARBA00023136"/>
    </source>
</evidence>
<evidence type="ECO:0000256" key="6">
    <source>
        <dbReference type="ARBA" id="ARBA00022989"/>
    </source>
</evidence>
<comment type="subcellular location">
    <subcellularLocation>
        <location evidence="1">Membrane</location>
        <topology evidence="1">Single-pass type I membrane protein</topology>
    </subcellularLocation>
</comment>
<dbReference type="PROSITE" id="PS50835">
    <property type="entry name" value="IG_LIKE"/>
    <property type="match status" value="1"/>
</dbReference>
<dbReference type="GO" id="GO:0001556">
    <property type="term" value="P:oocyte maturation"/>
    <property type="evidence" value="ECO:0007669"/>
    <property type="project" value="Ensembl"/>
</dbReference>
<dbReference type="Ensembl" id="ENSPKIT00000024499.1">
    <property type="protein sequence ID" value="ENSPKIP00000000601.1"/>
    <property type="gene ID" value="ENSPKIG00000019200.1"/>
</dbReference>
<dbReference type="InterPro" id="IPR036116">
    <property type="entry name" value="FN3_sf"/>
</dbReference>
<dbReference type="GO" id="GO:0004896">
    <property type="term" value="F:cytokine receptor activity"/>
    <property type="evidence" value="ECO:0007669"/>
    <property type="project" value="InterPro"/>
</dbReference>
<organism evidence="15 16">
    <name type="scientific">Paramormyrops kingsleyae</name>
    <dbReference type="NCBI Taxonomy" id="1676925"/>
    <lineage>
        <taxon>Eukaryota</taxon>
        <taxon>Metazoa</taxon>
        <taxon>Chordata</taxon>
        <taxon>Craniata</taxon>
        <taxon>Vertebrata</taxon>
        <taxon>Euteleostomi</taxon>
        <taxon>Actinopterygii</taxon>
        <taxon>Neopterygii</taxon>
        <taxon>Teleostei</taxon>
        <taxon>Osteoglossocephala</taxon>
        <taxon>Osteoglossomorpha</taxon>
        <taxon>Osteoglossiformes</taxon>
        <taxon>Mormyridae</taxon>
        <taxon>Paramormyrops</taxon>
    </lineage>
</organism>
<evidence type="ECO:0000256" key="2">
    <source>
        <dbReference type="ARBA" id="ARBA00008921"/>
    </source>
</evidence>
<dbReference type="InterPro" id="IPR003961">
    <property type="entry name" value="FN3_dom"/>
</dbReference>
<dbReference type="Pfam" id="PF06328">
    <property type="entry name" value="Lep_receptor_Ig"/>
    <property type="match status" value="1"/>
</dbReference>
<dbReference type="AlphaFoldDB" id="A0A3B3Q5B8"/>
<sequence length="915" mass="103399">MEVTVCSGPLTAHSPIMSFRPWDRINLKPPVDLYYKVTIEGDLLLTWTDSQSVAHPLVYDVRYFPKGTLDSWEYVDGVTMQPVSLRKLSPGVTYVIQVRCRFQHIPGLQSTWSRPLYTDIEEVTYLPEKVLVSTGSNVTIYCILHNWSVNAKNVVWWLNTREKVPERQYSVINDHVSGVTLLNLDPKQESYTLHCCPQIGEWSFCCLSSAALYTTESDVLISCETNGDLTAMTCSWNTIQSVRFQYQVRFMACSITEGAGNFSSVLGCPQGGLGIGSCTFQPLFIMACYQMWVEFGTELDPLRSAPVQVLPFDWVKPNPPYDLVAITDPEGYLNTEWKRHELLPFKFKYEMRYRMDSPDADWEVLTSYNQSVVVPVSDPCQIHTVQVRCSRHDQDGLWSDWSRQSFSHVRNSRAPSKGPDFWRLLQEDPGKNQTNVTLHFMPLEKEKPLCCVEGFLVEFHNLSGQVWSNRLGLVVFYSFLWNETIHTVTVMARNDVGLSLRNTRMILAPPTKKSKSLSQFSVMRINSSCVTLAWTLLPVPSNPLSFVIEWRAQSTVGGVKWVRVPAHIRTFILRDHFLSSEDYGFTLYPIFPDGEGEPIFVEEDRGRSTGPHSPYMLLLVIAFLLVLALAISQHQKMKLVWRDVPDPNNCSWAKGVDFTKEKTVENLFKQHEMPMSCPLLLGLETISEALIVDKTKLPIEVKEMEWTFDNTEEREACVSPAMEGYQELPAPKMSITSSSAMSLTPSTTVYSSILFQDKAGLCCRLPKSFSSSSDEDKSSGDSNIPESSFWGLLDGRLPCFLKAARFRSCSFNSQDEFSDTMDCDDEAVSDLAVGGECFGMGMSSGDREQGENLQRQAARVCAKESPDLNPLLCHQESTCNLADTPAQIIPLYVPQIQTLSFWSPRGKTPEWVSEV</sequence>
<comment type="similarity">
    <text evidence="2">Belongs to the type I cytokine receptor family. Type 2 subfamily.</text>
</comment>
<dbReference type="PANTHER" id="PTHR23037">
    <property type="entry name" value="CYTOKINE RECEPTOR"/>
    <property type="match status" value="1"/>
</dbReference>
<dbReference type="Pfam" id="PF18589">
    <property type="entry name" value="ObR_Ig"/>
    <property type="match status" value="1"/>
</dbReference>
<evidence type="ECO:0000256" key="3">
    <source>
        <dbReference type="ARBA" id="ARBA00022692"/>
    </source>
</evidence>
<reference evidence="15" key="2">
    <citation type="submission" date="2025-09" db="UniProtKB">
        <authorList>
            <consortium name="Ensembl"/>
        </authorList>
    </citation>
    <scope>IDENTIFICATION</scope>
</reference>
<feature type="domain" description="Ig-like" evidence="13">
    <location>
        <begin position="115"/>
        <end position="234"/>
    </location>
</feature>
<keyword evidence="6 12" id="KW-1133">Transmembrane helix</keyword>
<dbReference type="GO" id="GO:0007399">
    <property type="term" value="P:nervous system development"/>
    <property type="evidence" value="ECO:0007669"/>
    <property type="project" value="Ensembl"/>
</dbReference>
<dbReference type="InterPro" id="IPR013783">
    <property type="entry name" value="Ig-like_fold"/>
</dbReference>
<dbReference type="PROSITE" id="PS01353">
    <property type="entry name" value="HEMATOPO_REC_L_F2"/>
    <property type="match status" value="1"/>
</dbReference>
<feature type="domain" description="Fibronectin type-III" evidence="14">
    <location>
        <begin position="29"/>
        <end position="121"/>
    </location>
</feature>
<keyword evidence="16" id="KW-1185">Reference proteome</keyword>
<feature type="domain" description="Fibronectin type-III" evidence="14">
    <location>
        <begin position="516"/>
        <end position="612"/>
    </location>
</feature>
<dbReference type="GO" id="GO:0003323">
    <property type="term" value="P:type B pancreatic cell development"/>
    <property type="evidence" value="ECO:0007669"/>
    <property type="project" value="Ensembl"/>
</dbReference>
<name>A0A3B3Q5B8_9TELE</name>
<dbReference type="GO" id="GO:0043010">
    <property type="term" value="P:camera-type eye development"/>
    <property type="evidence" value="ECO:0007669"/>
    <property type="project" value="Ensembl"/>
</dbReference>
<evidence type="ECO:0000256" key="11">
    <source>
        <dbReference type="ARBA" id="ARBA00023319"/>
    </source>
</evidence>
<dbReference type="PROSITE" id="PS50853">
    <property type="entry name" value="FN3"/>
    <property type="match status" value="2"/>
</dbReference>
<dbReference type="InterPro" id="IPR003529">
    <property type="entry name" value="Hematopoietin_rcpt_Gp130_CS"/>
</dbReference>
<evidence type="ECO:0000313" key="16">
    <source>
        <dbReference type="Proteomes" id="UP000261540"/>
    </source>
</evidence>
<dbReference type="GeneID" id="111841005"/>
<evidence type="ECO:0000256" key="5">
    <source>
        <dbReference type="ARBA" id="ARBA00022737"/>
    </source>
</evidence>
<evidence type="ECO:0000256" key="4">
    <source>
        <dbReference type="ARBA" id="ARBA00022729"/>
    </source>
</evidence>
<keyword evidence="9" id="KW-0675">Receptor</keyword>
<dbReference type="Proteomes" id="UP000261540">
    <property type="component" value="Unplaced"/>
</dbReference>
<dbReference type="GO" id="GO:0030728">
    <property type="term" value="P:ovulation"/>
    <property type="evidence" value="ECO:0007669"/>
    <property type="project" value="Ensembl"/>
</dbReference>
<accession>A0A3B3Q5B8</accession>
<dbReference type="SUPFAM" id="SSF49265">
    <property type="entry name" value="Fibronectin type III"/>
    <property type="match status" value="5"/>
</dbReference>
<evidence type="ECO:0000256" key="1">
    <source>
        <dbReference type="ARBA" id="ARBA00004479"/>
    </source>
</evidence>
<dbReference type="InterPro" id="IPR010457">
    <property type="entry name" value="IgC2-like_lig-bd"/>
</dbReference>
<evidence type="ECO:0000256" key="10">
    <source>
        <dbReference type="ARBA" id="ARBA00023180"/>
    </source>
</evidence>
<dbReference type="GO" id="GO:0009749">
    <property type="term" value="P:response to glucose"/>
    <property type="evidence" value="ECO:0007669"/>
    <property type="project" value="Ensembl"/>
</dbReference>
<reference evidence="15" key="1">
    <citation type="submission" date="2025-08" db="UniProtKB">
        <authorList>
            <consortium name="Ensembl"/>
        </authorList>
    </citation>
    <scope>IDENTIFICATION</scope>
</reference>
<dbReference type="GeneTree" id="ENSGT00730000111209"/>
<keyword evidence="11" id="KW-0393">Immunoglobulin domain</keyword>
<proteinExistence type="inferred from homology"/>
<dbReference type="CDD" id="cd00063">
    <property type="entry name" value="FN3"/>
    <property type="match status" value="2"/>
</dbReference>
<dbReference type="SMART" id="SM00060">
    <property type="entry name" value="FN3"/>
    <property type="match status" value="3"/>
</dbReference>
<evidence type="ECO:0000256" key="9">
    <source>
        <dbReference type="ARBA" id="ARBA00023170"/>
    </source>
</evidence>
<dbReference type="STRING" id="1676925.ENSPKIP00000000601"/>
<keyword evidence="10" id="KW-0325">Glycoprotein</keyword>
<feature type="transmembrane region" description="Helical" evidence="12">
    <location>
        <begin position="615"/>
        <end position="632"/>
    </location>
</feature>
<dbReference type="PANTHER" id="PTHR23037:SF44">
    <property type="entry name" value="LEPTIN RECEPTOR"/>
    <property type="match status" value="1"/>
</dbReference>
<dbReference type="RefSeq" id="XP_072560533.1">
    <property type="nucleotide sequence ID" value="XM_072704432.1"/>
</dbReference>
<dbReference type="Gene3D" id="2.60.40.10">
    <property type="entry name" value="Immunoglobulins"/>
    <property type="match status" value="5"/>
</dbReference>
<dbReference type="GO" id="GO:0009897">
    <property type="term" value="C:external side of plasma membrane"/>
    <property type="evidence" value="ECO:0007669"/>
    <property type="project" value="TreeGrafter"/>
</dbReference>
<dbReference type="GO" id="GO:0060828">
    <property type="term" value="P:regulation of canonical Wnt signaling pathway"/>
    <property type="evidence" value="ECO:0007669"/>
    <property type="project" value="Ensembl"/>
</dbReference>
<protein>
    <submittedName>
        <fullName evidence="15">Leptin receptor</fullName>
    </submittedName>
</protein>
<keyword evidence="4" id="KW-0732">Signal</keyword>
<dbReference type="GO" id="GO:0048839">
    <property type="term" value="P:inner ear development"/>
    <property type="evidence" value="ECO:0007669"/>
    <property type="project" value="Ensembl"/>
</dbReference>
<evidence type="ECO:0000259" key="14">
    <source>
        <dbReference type="PROSITE" id="PS50853"/>
    </source>
</evidence>
<keyword evidence="8" id="KW-1015">Disulfide bond</keyword>
<evidence type="ECO:0000259" key="13">
    <source>
        <dbReference type="PROSITE" id="PS50835"/>
    </source>
</evidence>
<keyword evidence="3 12" id="KW-0812">Transmembrane</keyword>
<keyword evidence="5" id="KW-0677">Repeat</keyword>
<evidence type="ECO:0000256" key="12">
    <source>
        <dbReference type="SAM" id="Phobius"/>
    </source>
</evidence>
<evidence type="ECO:0000313" key="15">
    <source>
        <dbReference type="Ensembl" id="ENSPKIP00000000601.1"/>
    </source>
</evidence>
<keyword evidence="7 12" id="KW-0472">Membrane</keyword>